<evidence type="ECO:0000313" key="8">
    <source>
        <dbReference type="Proteomes" id="UP000051530"/>
    </source>
</evidence>
<dbReference type="InterPro" id="IPR050699">
    <property type="entry name" value="RNA-DNA_Helicase"/>
</dbReference>
<dbReference type="EMBL" id="LGUB01000965">
    <property type="protein sequence ID" value="KRH92386.1"/>
    <property type="molecule type" value="Genomic_DNA"/>
</dbReference>
<dbReference type="GO" id="GO:0004386">
    <property type="term" value="F:helicase activity"/>
    <property type="evidence" value="ECO:0007669"/>
    <property type="project" value="UniProtKB-KW"/>
</dbReference>
<evidence type="ECO:0000256" key="5">
    <source>
        <dbReference type="SAM" id="MobiDB-lite"/>
    </source>
</evidence>
<dbReference type="GO" id="GO:0005524">
    <property type="term" value="F:ATP binding"/>
    <property type="evidence" value="ECO:0007669"/>
    <property type="project" value="UniProtKB-KW"/>
</dbReference>
<evidence type="ECO:0000256" key="1">
    <source>
        <dbReference type="ARBA" id="ARBA00022741"/>
    </source>
</evidence>
<dbReference type="SUPFAM" id="SSF52540">
    <property type="entry name" value="P-loop containing nucleoside triphosphate hydrolases"/>
    <property type="match status" value="1"/>
</dbReference>
<keyword evidence="2" id="KW-0378">Hydrolase</keyword>
<proteinExistence type="predicted"/>
<dbReference type="PANTHER" id="PTHR12131:SF1">
    <property type="entry name" value="ATP-DEPENDENT RNA HELICASE SUPV3L1, MITOCHONDRIAL-RELATED"/>
    <property type="match status" value="1"/>
</dbReference>
<dbReference type="SMART" id="SM00487">
    <property type="entry name" value="DEXDc"/>
    <property type="match status" value="1"/>
</dbReference>
<feature type="non-terminal residue" evidence="7">
    <location>
        <position position="288"/>
    </location>
</feature>
<evidence type="ECO:0000256" key="4">
    <source>
        <dbReference type="ARBA" id="ARBA00022840"/>
    </source>
</evidence>
<feature type="compositionally biased region" description="Basic and acidic residues" evidence="5">
    <location>
        <begin position="33"/>
        <end position="59"/>
    </location>
</feature>
<keyword evidence="3 7" id="KW-0347">Helicase</keyword>
<reference evidence="7 8" key="1">
    <citation type="submission" date="2015-07" db="EMBL/GenBank/DDBJ databases">
        <title>The genome of Pseudoloma neurophilia, a relevant intracellular parasite of the zebrafish.</title>
        <authorList>
            <person name="Ndikumana S."/>
            <person name="Pelin A."/>
            <person name="Sanders J."/>
            <person name="Corradi N."/>
        </authorList>
    </citation>
    <scope>NUCLEOTIDE SEQUENCE [LARGE SCALE GENOMIC DNA]</scope>
    <source>
        <strain evidence="7 8">MK1</strain>
    </source>
</reference>
<dbReference type="PROSITE" id="PS51192">
    <property type="entry name" value="HELICASE_ATP_BIND_1"/>
    <property type="match status" value="1"/>
</dbReference>
<evidence type="ECO:0000256" key="2">
    <source>
        <dbReference type="ARBA" id="ARBA00022801"/>
    </source>
</evidence>
<dbReference type="InterPro" id="IPR011545">
    <property type="entry name" value="DEAD/DEAH_box_helicase_dom"/>
</dbReference>
<evidence type="ECO:0000313" key="7">
    <source>
        <dbReference type="EMBL" id="KRH92386.1"/>
    </source>
</evidence>
<dbReference type="Proteomes" id="UP000051530">
    <property type="component" value="Unassembled WGS sequence"/>
</dbReference>
<keyword evidence="4" id="KW-0067">ATP-binding</keyword>
<evidence type="ECO:0000256" key="3">
    <source>
        <dbReference type="ARBA" id="ARBA00022806"/>
    </source>
</evidence>
<name>A0A0R0LSD5_9MICR</name>
<dbReference type="AlphaFoldDB" id="A0A0R0LSD5"/>
<dbReference type="PANTHER" id="PTHR12131">
    <property type="entry name" value="ATP-DEPENDENT RNA AND DNA HELICASE"/>
    <property type="match status" value="1"/>
</dbReference>
<protein>
    <submittedName>
        <fullName evidence="7">Nuclear exosomal RNA helicase MTR4, DEAD-box superfamily</fullName>
    </submittedName>
</protein>
<dbReference type="GO" id="GO:0003676">
    <property type="term" value="F:nucleic acid binding"/>
    <property type="evidence" value="ECO:0007669"/>
    <property type="project" value="InterPro"/>
</dbReference>
<keyword evidence="1" id="KW-0547">Nucleotide-binding</keyword>
<dbReference type="InterPro" id="IPR027417">
    <property type="entry name" value="P-loop_NTPase"/>
</dbReference>
<organism evidence="7 8">
    <name type="scientific">Pseudoloma neurophilia</name>
    <dbReference type="NCBI Taxonomy" id="146866"/>
    <lineage>
        <taxon>Eukaryota</taxon>
        <taxon>Fungi</taxon>
        <taxon>Fungi incertae sedis</taxon>
        <taxon>Microsporidia</taxon>
        <taxon>Pseudoloma</taxon>
    </lineage>
</organism>
<dbReference type="GO" id="GO:0016787">
    <property type="term" value="F:hydrolase activity"/>
    <property type="evidence" value="ECO:0007669"/>
    <property type="project" value="UniProtKB-KW"/>
</dbReference>
<dbReference type="OrthoDB" id="2192511at2759"/>
<keyword evidence="8" id="KW-1185">Reference proteome</keyword>
<sequence length="288" mass="33285">MHMAVVPDCIYQQEIQQNNYDPERSDQITPKHQNNEEPPKHSNEQPPEHSNEHPPEHSNKHQKIKMINLNNLDDQYFKQYFSFTLDPFQKIACQSIQYNHNVLVCAHTASGKTLIAEYAIHQAIKQKKKIIYTSPIKALSNQKYHELSQKFSSENENISVGLLTGDTTLNPTADILVMTTEILRNMLYKQNINVYYLIFDEIHYMTDRERGVVWEECIIFSTSPCIFLSATVENAEEFASWVSVTQNRVTNIVYNERRVVPLIHYVFPCGGTGLYRIKGVTQNSTLDS</sequence>
<dbReference type="Pfam" id="PF00270">
    <property type="entry name" value="DEAD"/>
    <property type="match status" value="1"/>
</dbReference>
<comment type="caution">
    <text evidence="7">The sequence shown here is derived from an EMBL/GenBank/DDBJ whole genome shotgun (WGS) entry which is preliminary data.</text>
</comment>
<dbReference type="InterPro" id="IPR014001">
    <property type="entry name" value="Helicase_ATP-bd"/>
</dbReference>
<dbReference type="Gene3D" id="3.40.50.300">
    <property type="entry name" value="P-loop containing nucleotide triphosphate hydrolases"/>
    <property type="match status" value="1"/>
</dbReference>
<dbReference type="VEuPathDB" id="MicrosporidiaDB:M153_6624000863"/>
<accession>A0A0R0LSD5</accession>
<evidence type="ECO:0000259" key="6">
    <source>
        <dbReference type="PROSITE" id="PS51192"/>
    </source>
</evidence>
<gene>
    <name evidence="7" type="ORF">M153_6624000863</name>
</gene>
<feature type="domain" description="Helicase ATP-binding" evidence="6">
    <location>
        <begin position="93"/>
        <end position="250"/>
    </location>
</feature>
<feature type="region of interest" description="Disordered" evidence="5">
    <location>
        <begin position="14"/>
        <end position="61"/>
    </location>
</feature>